<sequence>MKNIITLITAFIFFYANSQTTQQIALNIDFNQNIENYNYSLSDLQKIDEDYGIDLNKLTSEKIHFLTKFAFKGERVFFDKEGVFSFILIQKSYSSKTDLEKELIEIDYAINQKYGISLKKDEDVIIWNTEFLDITLFIVKHEIYIQFKEFKKKNEEIKPKSETKKTDLEVFTELAENGNAEGQYYLSQLYSFGEGTSVDKEKAFYWCKKSAEQGFTKAFLNLAGMYSYGDGTSVNKGKAFNWFKKSAEQGDATAQIMLAEMYWKGEGTLKDKSKTFYWYKMGAEQNNPNAQFYLGKLYYFGEGTLTSKNKSAYWIKKAYENENKGYKSPQNQAKEFWTKYELWKYE</sequence>
<dbReference type="PANTHER" id="PTHR11102:SF160">
    <property type="entry name" value="ERAD-ASSOCIATED E3 UBIQUITIN-PROTEIN LIGASE COMPONENT HRD3"/>
    <property type="match status" value="1"/>
</dbReference>
<dbReference type="SUPFAM" id="SSF81901">
    <property type="entry name" value="HCP-like"/>
    <property type="match status" value="1"/>
</dbReference>
<name>A0A7L4ZH28_9FLAO</name>
<evidence type="ECO:0000313" key="2">
    <source>
        <dbReference type="Proteomes" id="UP000464657"/>
    </source>
</evidence>
<keyword evidence="2" id="KW-1185">Reference proteome</keyword>
<dbReference type="EMBL" id="CP019288">
    <property type="protein sequence ID" value="QHI36048.1"/>
    <property type="molecule type" value="Genomic_DNA"/>
</dbReference>
<reference evidence="1 2" key="1">
    <citation type="journal article" date="2013" name="Int. J. Syst. Evol. Microbiol.">
        <title>Kordia antarctica sp. nov., isolated from Antarctic seawater.</title>
        <authorList>
            <person name="Baek K."/>
            <person name="Choi A."/>
            <person name="Kang I."/>
            <person name="Lee K."/>
            <person name="Cho J.C."/>
        </authorList>
    </citation>
    <scope>NUCLEOTIDE SEQUENCE [LARGE SCALE GENOMIC DNA]</scope>
    <source>
        <strain evidence="1 2">IMCC3317</strain>
    </source>
</reference>
<gene>
    <name evidence="1" type="primary">esiB</name>
    <name evidence="1" type="ORF">IMCC3317_14010</name>
</gene>
<evidence type="ECO:0000313" key="1">
    <source>
        <dbReference type="EMBL" id="QHI36048.1"/>
    </source>
</evidence>
<dbReference type="Pfam" id="PF08238">
    <property type="entry name" value="Sel1"/>
    <property type="match status" value="4"/>
</dbReference>
<dbReference type="AlphaFoldDB" id="A0A7L4ZH28"/>
<dbReference type="Gene3D" id="1.25.40.10">
    <property type="entry name" value="Tetratricopeptide repeat domain"/>
    <property type="match status" value="1"/>
</dbReference>
<organism evidence="1 2">
    <name type="scientific">Kordia antarctica</name>
    <dbReference type="NCBI Taxonomy" id="1218801"/>
    <lineage>
        <taxon>Bacteria</taxon>
        <taxon>Pseudomonadati</taxon>
        <taxon>Bacteroidota</taxon>
        <taxon>Flavobacteriia</taxon>
        <taxon>Flavobacteriales</taxon>
        <taxon>Flavobacteriaceae</taxon>
        <taxon>Kordia</taxon>
    </lineage>
</organism>
<dbReference type="InterPro" id="IPR011990">
    <property type="entry name" value="TPR-like_helical_dom_sf"/>
</dbReference>
<dbReference type="OrthoDB" id="1149385at2"/>
<dbReference type="Proteomes" id="UP000464657">
    <property type="component" value="Chromosome"/>
</dbReference>
<dbReference type="PANTHER" id="PTHR11102">
    <property type="entry name" value="SEL-1-LIKE PROTEIN"/>
    <property type="match status" value="1"/>
</dbReference>
<proteinExistence type="predicted"/>
<dbReference type="RefSeq" id="WP_160128779.1">
    <property type="nucleotide sequence ID" value="NZ_CP019288.1"/>
</dbReference>
<dbReference type="InterPro" id="IPR050767">
    <property type="entry name" value="Sel1_AlgK"/>
</dbReference>
<accession>A0A7L4ZH28</accession>
<dbReference type="KEGG" id="kan:IMCC3317_14010"/>
<protein>
    <submittedName>
        <fullName evidence="1">Secretory immunoglobulin A-binding protein EsiB</fullName>
    </submittedName>
</protein>
<dbReference type="InterPro" id="IPR006597">
    <property type="entry name" value="Sel1-like"/>
</dbReference>
<dbReference type="SMART" id="SM00671">
    <property type="entry name" value="SEL1"/>
    <property type="match status" value="4"/>
</dbReference>